<dbReference type="RefSeq" id="WP_160971675.1">
    <property type="nucleotide sequence ID" value="NZ_WWEN01000001.1"/>
</dbReference>
<dbReference type="GO" id="GO:0003887">
    <property type="term" value="F:DNA-directed DNA polymerase activity"/>
    <property type="evidence" value="ECO:0007669"/>
    <property type="project" value="InterPro"/>
</dbReference>
<proteinExistence type="predicted"/>
<dbReference type="SUPFAM" id="SSF102400">
    <property type="entry name" value="DNA polymerase III chi subunit"/>
    <property type="match status" value="1"/>
</dbReference>
<dbReference type="GO" id="GO:0003677">
    <property type="term" value="F:DNA binding"/>
    <property type="evidence" value="ECO:0007669"/>
    <property type="project" value="InterPro"/>
</dbReference>
<organism evidence="1 2">
    <name type="scientific">Thalassovita mangrovi</name>
    <dbReference type="NCBI Taxonomy" id="2692236"/>
    <lineage>
        <taxon>Bacteria</taxon>
        <taxon>Pseudomonadati</taxon>
        <taxon>Pseudomonadota</taxon>
        <taxon>Alphaproteobacteria</taxon>
        <taxon>Rhodobacterales</taxon>
        <taxon>Roseobacteraceae</taxon>
        <taxon>Thalassovita</taxon>
    </lineage>
</organism>
<evidence type="ECO:0000313" key="1">
    <source>
        <dbReference type="EMBL" id="MYM53972.1"/>
    </source>
</evidence>
<keyword evidence="2" id="KW-1185">Reference proteome</keyword>
<reference evidence="1 2" key="1">
    <citation type="submission" date="2020-01" db="EMBL/GenBank/DDBJ databases">
        <authorList>
            <person name="Chen S."/>
        </authorList>
    </citation>
    <scope>NUCLEOTIDE SEQUENCE [LARGE SCALE GENOMIC DNA]</scope>
    <source>
        <strain evidence="1 2">GS-10</strain>
    </source>
</reference>
<dbReference type="Proteomes" id="UP000479043">
    <property type="component" value="Unassembled WGS sequence"/>
</dbReference>
<protein>
    <submittedName>
        <fullName evidence="1">DNA polymerase III subunit chi</fullName>
    </submittedName>
</protein>
<dbReference type="NCBIfam" id="NF004347">
    <property type="entry name" value="PRK05728.1-4"/>
    <property type="match status" value="1"/>
</dbReference>
<name>A0A6L8LJU6_9RHOB</name>
<gene>
    <name evidence="1" type="ORF">GR167_01550</name>
</gene>
<dbReference type="Gene3D" id="3.40.50.10110">
    <property type="entry name" value="DNA polymerase III subunit chi"/>
    <property type="match status" value="1"/>
</dbReference>
<dbReference type="InterPro" id="IPR036768">
    <property type="entry name" value="PolIII_chi_sf"/>
</dbReference>
<dbReference type="EMBL" id="WWEN01000001">
    <property type="protein sequence ID" value="MYM53972.1"/>
    <property type="molecule type" value="Genomic_DNA"/>
</dbReference>
<dbReference type="InterPro" id="IPR007459">
    <property type="entry name" value="DNA_pol3_chi"/>
</dbReference>
<dbReference type="AlphaFoldDB" id="A0A6L8LJU6"/>
<evidence type="ECO:0000313" key="2">
    <source>
        <dbReference type="Proteomes" id="UP000479043"/>
    </source>
</evidence>
<dbReference type="Pfam" id="PF04364">
    <property type="entry name" value="DNA_pol3_chi"/>
    <property type="match status" value="1"/>
</dbReference>
<comment type="caution">
    <text evidence="1">The sequence shown here is derived from an EMBL/GenBank/DDBJ whole genome shotgun (WGS) entry which is preliminary data.</text>
</comment>
<dbReference type="PANTHER" id="PTHR38767:SF1">
    <property type="entry name" value="DNA POLYMERASE III SUBUNIT CHI"/>
    <property type="match status" value="1"/>
</dbReference>
<sequence length="153" mass="16520">MGAAFFYHLTRAPLDVTLPMLAGKSLGAGWKVAVRGPDRGRMEWLDQRLWQGPEDAFLPHGLSGGPHDDLQPVLLTVAGEVAGNDPACLMAIDGAAVSPEEVQALERVCILFDGTDEEAVQVARGQWKQLTGAGCSAQYWSEESGRWEKKAES</sequence>
<accession>A0A6L8LJU6</accession>
<dbReference type="PANTHER" id="PTHR38767">
    <property type="entry name" value="DNA POLYMERASE III SUBUNIT CHI"/>
    <property type="match status" value="1"/>
</dbReference>
<dbReference type="GO" id="GO:0006260">
    <property type="term" value="P:DNA replication"/>
    <property type="evidence" value="ECO:0007669"/>
    <property type="project" value="InterPro"/>
</dbReference>
<dbReference type="GO" id="GO:0032298">
    <property type="term" value="P:positive regulation of DNA-templated DNA replication initiation"/>
    <property type="evidence" value="ECO:0007669"/>
    <property type="project" value="TreeGrafter"/>
</dbReference>